<dbReference type="EMBL" id="KQ947427">
    <property type="protein sequence ID" value="KUJ11028.1"/>
    <property type="molecule type" value="Genomic_DNA"/>
</dbReference>
<dbReference type="KEGG" id="psco:LY89DRAFT_739243"/>
<dbReference type="PANTHER" id="PTHR33112">
    <property type="entry name" value="DOMAIN PROTEIN, PUTATIVE-RELATED"/>
    <property type="match status" value="1"/>
</dbReference>
<gene>
    <name evidence="2" type="ORF">LY89DRAFT_739243</name>
</gene>
<dbReference type="RefSeq" id="XP_018065383.1">
    <property type="nucleotide sequence ID" value="XM_018220445.1"/>
</dbReference>
<dbReference type="InParanoid" id="A0A194WSU9"/>
<dbReference type="STRING" id="149040.A0A194WSU9"/>
<protein>
    <submittedName>
        <fullName evidence="2">HET-domain-containing protein</fullName>
    </submittedName>
</protein>
<evidence type="ECO:0000313" key="3">
    <source>
        <dbReference type="Proteomes" id="UP000070700"/>
    </source>
</evidence>
<name>A0A194WSU9_MOLSC</name>
<dbReference type="Pfam" id="PF06985">
    <property type="entry name" value="HET"/>
    <property type="match status" value="1"/>
</dbReference>
<keyword evidence="3" id="KW-1185">Reference proteome</keyword>
<dbReference type="InterPro" id="IPR010730">
    <property type="entry name" value="HET"/>
</dbReference>
<dbReference type="GeneID" id="28830171"/>
<proteinExistence type="predicted"/>
<evidence type="ECO:0000313" key="2">
    <source>
        <dbReference type="EMBL" id="KUJ11028.1"/>
    </source>
</evidence>
<dbReference type="Proteomes" id="UP000070700">
    <property type="component" value="Unassembled WGS sequence"/>
</dbReference>
<reference evidence="2 3" key="1">
    <citation type="submission" date="2015-10" db="EMBL/GenBank/DDBJ databases">
        <title>Full genome of DAOMC 229536 Phialocephala scopiformis, a fungal endophyte of spruce producing the potent anti-insectan compound rugulosin.</title>
        <authorList>
            <consortium name="DOE Joint Genome Institute"/>
            <person name="Walker A.K."/>
            <person name="Frasz S.L."/>
            <person name="Seifert K.A."/>
            <person name="Miller J.D."/>
            <person name="Mondo S.J."/>
            <person name="Labutti K."/>
            <person name="Lipzen A."/>
            <person name="Dockter R."/>
            <person name="Kennedy M."/>
            <person name="Grigoriev I.V."/>
            <person name="Spatafora J.W."/>
        </authorList>
    </citation>
    <scope>NUCLEOTIDE SEQUENCE [LARGE SCALE GENOMIC DNA]</scope>
    <source>
        <strain evidence="2 3">CBS 120377</strain>
    </source>
</reference>
<feature type="domain" description="Heterokaryon incompatibility" evidence="1">
    <location>
        <begin position="128"/>
        <end position="283"/>
    </location>
</feature>
<dbReference type="OrthoDB" id="4161196at2759"/>
<sequence>MFRSGDEEATLDDGLKIDRLKVGIGTREYFFPSTVDDFVFHVAADPGSCAAINGDVVGRYYGGKSVSDERLQGVRNWLDRCLKHPGCCKILSGTEDIDARDAPLPTRCIEIKGGKIVLQETSDLRGTYVTLSHRWNSSTELCITTMSNLADRQKEVDVSCLSKIFQDAISVTRGLGVRYLWIDSLCIIQKGDNYDDWNRESFKMAQYYQRSILTLAATSGSVEEGLCPTKSYDIRRIVRLPYRDKSGVQRGYFYLYPERNLSKVYRETIRSSELLQRGWVFQEWLLSRRIVCFTPFGTLIECQSRDPRNICGESLKIEIARDDPLPLILKRLFDFDSSNISDLWYTVVEVYSALSLTNPAQDRIKALSGIALEYGRAMKKSHATSRKLPSSSNLAATGEYACGLWPDDLHVGLLWQHKNPCSINQRIEGAPTWSWASITGRVSWNRLTEGRSNTTPACTFIKLITPNSVELSLSGTRGDASEMYSDEPDAPLLSATSSTNECLTGTIFSVNNMINAHLVLRGHLQRILIEGNFHNLDDLRDLPEKYDPLGGVDDFRKYYSRKTKTSSPPQIPTIRFVCLPSLQPDNNDIERLTPSSKSLKEISGWASFEHPDFQTLYWLHENECQILALHASTMGWNQGGFQFGYVVPWHAAFNVLFLQCVKWRRFQRVGVGVLFGKEAERRFREGEEREIVIV</sequence>
<dbReference type="PANTHER" id="PTHR33112:SF9">
    <property type="entry name" value="HETEROKARYON INCOMPATIBILITY DOMAIN-CONTAINING PROTEIN"/>
    <property type="match status" value="1"/>
</dbReference>
<accession>A0A194WSU9</accession>
<dbReference type="AlphaFoldDB" id="A0A194WSU9"/>
<organism evidence="2 3">
    <name type="scientific">Mollisia scopiformis</name>
    <name type="common">Conifer needle endophyte fungus</name>
    <name type="synonym">Phialocephala scopiformis</name>
    <dbReference type="NCBI Taxonomy" id="149040"/>
    <lineage>
        <taxon>Eukaryota</taxon>
        <taxon>Fungi</taxon>
        <taxon>Dikarya</taxon>
        <taxon>Ascomycota</taxon>
        <taxon>Pezizomycotina</taxon>
        <taxon>Leotiomycetes</taxon>
        <taxon>Helotiales</taxon>
        <taxon>Mollisiaceae</taxon>
        <taxon>Mollisia</taxon>
    </lineage>
</organism>
<evidence type="ECO:0000259" key="1">
    <source>
        <dbReference type="Pfam" id="PF06985"/>
    </source>
</evidence>